<keyword evidence="2" id="KW-1003">Cell membrane</keyword>
<evidence type="ECO:0000256" key="4">
    <source>
        <dbReference type="ARBA" id="ARBA00022679"/>
    </source>
</evidence>
<keyword evidence="3" id="KW-0328">Glycosyltransferase</keyword>
<feature type="transmembrane region" description="Helical" evidence="8">
    <location>
        <begin position="307"/>
        <end position="326"/>
    </location>
</feature>
<dbReference type="Pfam" id="PF13231">
    <property type="entry name" value="PMT_2"/>
    <property type="match status" value="1"/>
</dbReference>
<evidence type="ECO:0000259" key="9">
    <source>
        <dbReference type="Pfam" id="PF13231"/>
    </source>
</evidence>
<protein>
    <submittedName>
        <fullName evidence="10">Glycosyltransferase family 39 protein</fullName>
    </submittedName>
</protein>
<evidence type="ECO:0000313" key="10">
    <source>
        <dbReference type="EMBL" id="UOQ67127.1"/>
    </source>
</evidence>
<sequence>MLLAPKNVAVAHTREGALDYLNKYSVNILLALVAIGVFLRVFHLFDNRSFWIDELYLNGNVIKMGFWELVTKPMDYEQKAPLGYLWASKLAVILFGKGEKALRLFSLLCGISALFFFVPVARYFLKSWAAPIAVGILALGEPFVYHSTEAKQYSAELCASVMALYFFVKFHKSLEIKSLLVWGIAGGLLVWFSYSSIFILAGLAIVVSGNLLLNKEWKNFSLKLIPFTIWLFSFSLVYFLFLRKYEDSGWLKNFFEVMYAAYMPMPPSSKKDLVWFAYTHYMMLERNLGMLTKFGDHIKNYSPLQTFFRMPFLPIIMEAVGGLILFRKSKYLFLILTTPIFLTLLASGFKFYPFYERFILFLAPLFLLLIAYGAEQTVNVLNQNISKAIAPILFILLLLPPFWNAVRFTLDPSQLYKKEYNREALLYADDRFKEGDAVYVYWNMNHAYKYYKDAYSLKYDALGRDDLRHVTASKQEYYDKIRQQLGDLRGKKRLWLIQNPDLRNNIGDYPGRTPKWYYDPNFLPARELESVISELGVTPVDSFQRPSIDVKLYELKTGN</sequence>
<dbReference type="InterPro" id="IPR050297">
    <property type="entry name" value="LipidA_mod_glycosyltrf_83"/>
</dbReference>
<evidence type="ECO:0000256" key="6">
    <source>
        <dbReference type="ARBA" id="ARBA00022989"/>
    </source>
</evidence>
<name>A0ABY4G8F3_9BACT</name>
<keyword evidence="11" id="KW-1185">Reference proteome</keyword>
<feature type="transmembrane region" description="Helical" evidence="8">
    <location>
        <begin position="386"/>
        <end position="403"/>
    </location>
</feature>
<evidence type="ECO:0000256" key="5">
    <source>
        <dbReference type="ARBA" id="ARBA00022692"/>
    </source>
</evidence>
<organism evidence="10 11">
    <name type="scientific">Hymenobacter volaticus</name>
    <dbReference type="NCBI Taxonomy" id="2932254"/>
    <lineage>
        <taxon>Bacteria</taxon>
        <taxon>Pseudomonadati</taxon>
        <taxon>Bacteroidota</taxon>
        <taxon>Cytophagia</taxon>
        <taxon>Cytophagales</taxon>
        <taxon>Hymenobacteraceae</taxon>
        <taxon>Hymenobacter</taxon>
    </lineage>
</organism>
<reference evidence="10" key="1">
    <citation type="submission" date="2022-04" db="EMBL/GenBank/DDBJ databases">
        <title>Hymenobacter sp. isolated from the air.</title>
        <authorList>
            <person name="Won M."/>
            <person name="Lee C.-M."/>
            <person name="Woen H.-Y."/>
            <person name="Kwon S.-W."/>
        </authorList>
    </citation>
    <scope>NUCLEOTIDE SEQUENCE</scope>
    <source>
        <strain evidence="10">5420S-77</strain>
    </source>
</reference>
<evidence type="ECO:0000313" key="11">
    <source>
        <dbReference type="Proteomes" id="UP000830401"/>
    </source>
</evidence>
<feature type="transmembrane region" description="Helical" evidence="8">
    <location>
        <begin position="331"/>
        <end position="352"/>
    </location>
</feature>
<feature type="transmembrane region" description="Helical" evidence="8">
    <location>
        <begin position="128"/>
        <end position="146"/>
    </location>
</feature>
<accession>A0ABY4G8F3</accession>
<feature type="transmembrane region" description="Helical" evidence="8">
    <location>
        <begin position="220"/>
        <end position="241"/>
    </location>
</feature>
<evidence type="ECO:0000256" key="7">
    <source>
        <dbReference type="ARBA" id="ARBA00023136"/>
    </source>
</evidence>
<gene>
    <name evidence="10" type="ORF">MUN86_04275</name>
</gene>
<evidence type="ECO:0000256" key="2">
    <source>
        <dbReference type="ARBA" id="ARBA00022475"/>
    </source>
</evidence>
<keyword evidence="4" id="KW-0808">Transferase</keyword>
<dbReference type="InterPro" id="IPR038731">
    <property type="entry name" value="RgtA/B/C-like"/>
</dbReference>
<keyword evidence="7 8" id="KW-0472">Membrane</keyword>
<evidence type="ECO:0000256" key="1">
    <source>
        <dbReference type="ARBA" id="ARBA00004651"/>
    </source>
</evidence>
<feature type="transmembrane region" description="Helical" evidence="8">
    <location>
        <begin position="104"/>
        <end position="122"/>
    </location>
</feature>
<proteinExistence type="predicted"/>
<dbReference type="PANTHER" id="PTHR33908:SF11">
    <property type="entry name" value="MEMBRANE PROTEIN"/>
    <property type="match status" value="1"/>
</dbReference>
<evidence type="ECO:0000256" key="8">
    <source>
        <dbReference type="SAM" id="Phobius"/>
    </source>
</evidence>
<keyword evidence="5 8" id="KW-0812">Transmembrane</keyword>
<dbReference type="Proteomes" id="UP000830401">
    <property type="component" value="Chromosome"/>
</dbReference>
<evidence type="ECO:0000256" key="3">
    <source>
        <dbReference type="ARBA" id="ARBA00022676"/>
    </source>
</evidence>
<keyword evidence="6 8" id="KW-1133">Transmembrane helix</keyword>
<feature type="transmembrane region" description="Helical" evidence="8">
    <location>
        <begin position="24"/>
        <end position="42"/>
    </location>
</feature>
<dbReference type="PANTHER" id="PTHR33908">
    <property type="entry name" value="MANNOSYLTRANSFERASE YKCB-RELATED"/>
    <property type="match status" value="1"/>
</dbReference>
<feature type="domain" description="Glycosyltransferase RgtA/B/C/D-like" evidence="9">
    <location>
        <begin position="80"/>
        <end position="236"/>
    </location>
</feature>
<comment type="subcellular location">
    <subcellularLocation>
        <location evidence="1">Cell membrane</location>
        <topology evidence="1">Multi-pass membrane protein</topology>
    </subcellularLocation>
</comment>
<feature type="transmembrane region" description="Helical" evidence="8">
    <location>
        <begin position="191"/>
        <end position="213"/>
    </location>
</feature>
<dbReference type="EMBL" id="CP095061">
    <property type="protein sequence ID" value="UOQ67127.1"/>
    <property type="molecule type" value="Genomic_DNA"/>
</dbReference>
<feature type="transmembrane region" description="Helical" evidence="8">
    <location>
        <begin position="358"/>
        <end position="374"/>
    </location>
</feature>